<dbReference type="SUPFAM" id="SSF51197">
    <property type="entry name" value="Clavaminate synthase-like"/>
    <property type="match status" value="1"/>
</dbReference>
<evidence type="ECO:0000256" key="4">
    <source>
        <dbReference type="ARBA" id="ARBA00023002"/>
    </source>
</evidence>
<evidence type="ECO:0000256" key="5">
    <source>
        <dbReference type="ARBA" id="ARBA00023004"/>
    </source>
</evidence>
<dbReference type="GO" id="GO:0046872">
    <property type="term" value="F:metal ion binding"/>
    <property type="evidence" value="ECO:0007669"/>
    <property type="project" value="UniProtKB-KW"/>
</dbReference>
<evidence type="ECO:0000313" key="7">
    <source>
        <dbReference type="EMBL" id="PWR18448.1"/>
    </source>
</evidence>
<keyword evidence="3 7" id="KW-0223">Dioxygenase</keyword>
<keyword evidence="8" id="KW-1185">Reference proteome</keyword>
<accession>A0A317DUU3</accession>
<name>A0A317DUU3_9PROT</name>
<evidence type="ECO:0000256" key="1">
    <source>
        <dbReference type="ARBA" id="ARBA00005896"/>
    </source>
</evidence>
<sequence length="304" mass="33714">MSFYRDLNDKPALEAWNSAAHAPFEHLTVERLSPTIGARITGIDLRQPLTGAQVAELRRALHEFLVVALPGQPLSAEQHKTLGRHFGTLHSHLLGASRVIAGGDYDPEILSWRTGPQSRFTAGDAWHADVSCDQHPIQVSALRLTRLPEIGGGDTAFANMYLAYETLSDRLKALLTGLTAIHDGGHAWTQGYGSAPQGTNAFPVTEHPVIARHPVTGRPYLYVNPAFTTHIVQLPRPESDALLGFLARHVERSLALQVRVHWEKDMILLWDNWAAQHHAVWDYFPYERWGERVSAVPDHGPIAA</sequence>
<gene>
    <name evidence="7" type="ORF">DKG74_19385</name>
</gene>
<dbReference type="Pfam" id="PF02668">
    <property type="entry name" value="TauD"/>
    <property type="match status" value="1"/>
</dbReference>
<dbReference type="PANTHER" id="PTHR30468:SF1">
    <property type="entry name" value="ALPHA-KETOGLUTARATE-DEPENDENT SULFONATE DIOXYGENASE"/>
    <property type="match status" value="1"/>
</dbReference>
<keyword evidence="2" id="KW-0479">Metal-binding</keyword>
<dbReference type="GO" id="GO:0000908">
    <property type="term" value="F:taurine dioxygenase activity"/>
    <property type="evidence" value="ECO:0007669"/>
    <property type="project" value="TreeGrafter"/>
</dbReference>
<feature type="domain" description="TauD/TfdA-like" evidence="6">
    <location>
        <begin position="29"/>
        <end position="293"/>
    </location>
</feature>
<dbReference type="EMBL" id="QGLE01000015">
    <property type="protein sequence ID" value="PWR18448.1"/>
    <property type="molecule type" value="Genomic_DNA"/>
</dbReference>
<dbReference type="Proteomes" id="UP000245461">
    <property type="component" value="Unassembled WGS sequence"/>
</dbReference>
<keyword evidence="5" id="KW-0408">Iron</keyword>
<dbReference type="GO" id="GO:0005737">
    <property type="term" value="C:cytoplasm"/>
    <property type="evidence" value="ECO:0007669"/>
    <property type="project" value="TreeGrafter"/>
</dbReference>
<comment type="caution">
    <text evidence="7">The sequence shown here is derived from an EMBL/GenBank/DDBJ whole genome shotgun (WGS) entry which is preliminary data.</text>
</comment>
<dbReference type="AlphaFoldDB" id="A0A317DUU3"/>
<evidence type="ECO:0000256" key="3">
    <source>
        <dbReference type="ARBA" id="ARBA00022964"/>
    </source>
</evidence>
<organism evidence="7 8">
    <name type="scientific">Zavarzinia aquatilis</name>
    <dbReference type="NCBI Taxonomy" id="2211142"/>
    <lineage>
        <taxon>Bacteria</taxon>
        <taxon>Pseudomonadati</taxon>
        <taxon>Pseudomonadota</taxon>
        <taxon>Alphaproteobacteria</taxon>
        <taxon>Rhodospirillales</taxon>
        <taxon>Zavarziniaceae</taxon>
        <taxon>Zavarzinia</taxon>
    </lineage>
</organism>
<evidence type="ECO:0000259" key="6">
    <source>
        <dbReference type="Pfam" id="PF02668"/>
    </source>
</evidence>
<dbReference type="InterPro" id="IPR042098">
    <property type="entry name" value="TauD-like_sf"/>
</dbReference>
<dbReference type="PANTHER" id="PTHR30468">
    <property type="entry name" value="ALPHA-KETOGLUTARATE-DEPENDENT SULFONATE DIOXYGENASE"/>
    <property type="match status" value="1"/>
</dbReference>
<evidence type="ECO:0000313" key="8">
    <source>
        <dbReference type="Proteomes" id="UP000245461"/>
    </source>
</evidence>
<keyword evidence="4" id="KW-0560">Oxidoreductase</keyword>
<evidence type="ECO:0000256" key="2">
    <source>
        <dbReference type="ARBA" id="ARBA00022723"/>
    </source>
</evidence>
<proteinExistence type="inferred from homology"/>
<dbReference type="RefSeq" id="WP_109907866.1">
    <property type="nucleotide sequence ID" value="NZ_QGLE01000015.1"/>
</dbReference>
<dbReference type="InterPro" id="IPR051323">
    <property type="entry name" value="AtsK-like"/>
</dbReference>
<dbReference type="InterPro" id="IPR003819">
    <property type="entry name" value="TauD/TfdA-like"/>
</dbReference>
<dbReference type="Gene3D" id="3.60.130.10">
    <property type="entry name" value="Clavaminate synthase-like"/>
    <property type="match status" value="1"/>
</dbReference>
<dbReference type="OrthoDB" id="7346227at2"/>
<comment type="similarity">
    <text evidence="1">Belongs to the TfdA dioxygenase family.</text>
</comment>
<dbReference type="GO" id="GO:0006790">
    <property type="term" value="P:sulfur compound metabolic process"/>
    <property type="evidence" value="ECO:0007669"/>
    <property type="project" value="TreeGrafter"/>
</dbReference>
<protein>
    <submittedName>
        <fullName evidence="7">Taurine dioxygenase</fullName>
    </submittedName>
</protein>
<reference evidence="7 8" key="1">
    <citation type="submission" date="2018-05" db="EMBL/GenBank/DDBJ databases">
        <title>Zavarzinia sp. HR-AS.</title>
        <authorList>
            <person name="Lee Y."/>
            <person name="Jeon C.O."/>
        </authorList>
    </citation>
    <scope>NUCLEOTIDE SEQUENCE [LARGE SCALE GENOMIC DNA]</scope>
    <source>
        <strain evidence="7 8">HR-AS</strain>
    </source>
</reference>